<evidence type="ECO:0000259" key="9">
    <source>
        <dbReference type="PROSITE" id="PS50157"/>
    </source>
</evidence>
<keyword evidence="6" id="KW-0804">Transcription</keyword>
<dbReference type="InterPro" id="IPR036236">
    <property type="entry name" value="Znf_C2H2_sf"/>
</dbReference>
<keyword evidence="11" id="KW-1185">Reference proteome</keyword>
<dbReference type="InterPro" id="IPR013087">
    <property type="entry name" value="Znf_C2H2_type"/>
</dbReference>
<keyword evidence="4" id="KW-0862">Zinc</keyword>
<organism evidence="10 11">
    <name type="scientific">Mya arenaria</name>
    <name type="common">Soft-shell clam</name>
    <dbReference type="NCBI Taxonomy" id="6604"/>
    <lineage>
        <taxon>Eukaryota</taxon>
        <taxon>Metazoa</taxon>
        <taxon>Spiralia</taxon>
        <taxon>Lophotrochozoa</taxon>
        <taxon>Mollusca</taxon>
        <taxon>Bivalvia</taxon>
        <taxon>Autobranchia</taxon>
        <taxon>Heteroconchia</taxon>
        <taxon>Euheterodonta</taxon>
        <taxon>Imparidentia</taxon>
        <taxon>Neoheterodontei</taxon>
        <taxon>Myida</taxon>
        <taxon>Myoidea</taxon>
        <taxon>Myidae</taxon>
        <taxon>Mya</taxon>
    </lineage>
</organism>
<keyword evidence="5" id="KW-0805">Transcription regulation</keyword>
<dbReference type="Proteomes" id="UP001164746">
    <property type="component" value="Chromosome 16"/>
</dbReference>
<evidence type="ECO:0000256" key="4">
    <source>
        <dbReference type="ARBA" id="ARBA00022833"/>
    </source>
</evidence>
<gene>
    <name evidence="10" type="ORF">MAR_003438</name>
</gene>
<dbReference type="PROSITE" id="PS00028">
    <property type="entry name" value="ZINC_FINGER_C2H2_1"/>
    <property type="match status" value="1"/>
</dbReference>
<evidence type="ECO:0000256" key="5">
    <source>
        <dbReference type="ARBA" id="ARBA00023015"/>
    </source>
</evidence>
<name>A0ABY7G616_MYAAR</name>
<feature type="domain" description="C2H2-type" evidence="9">
    <location>
        <begin position="34"/>
        <end position="61"/>
    </location>
</feature>
<dbReference type="EMBL" id="CP111027">
    <property type="protein sequence ID" value="WAR29870.1"/>
    <property type="molecule type" value="Genomic_DNA"/>
</dbReference>
<dbReference type="PANTHER" id="PTHR24399:SF23">
    <property type="entry name" value="C2H2-TYPE DOMAIN-CONTAINING PROTEIN"/>
    <property type="match status" value="1"/>
</dbReference>
<dbReference type="SMART" id="SM00355">
    <property type="entry name" value="ZnF_C2H2"/>
    <property type="match status" value="3"/>
</dbReference>
<dbReference type="PROSITE" id="PS50157">
    <property type="entry name" value="ZINC_FINGER_C2H2_2"/>
    <property type="match status" value="1"/>
</dbReference>
<keyword evidence="8" id="KW-0863">Zinc-finger</keyword>
<dbReference type="Pfam" id="PF13894">
    <property type="entry name" value="zf-C2H2_4"/>
    <property type="match status" value="1"/>
</dbReference>
<evidence type="ECO:0000256" key="8">
    <source>
        <dbReference type="PROSITE-ProRule" id="PRU00042"/>
    </source>
</evidence>
<evidence type="ECO:0000313" key="11">
    <source>
        <dbReference type="Proteomes" id="UP001164746"/>
    </source>
</evidence>
<proteinExistence type="predicted"/>
<evidence type="ECO:0000256" key="3">
    <source>
        <dbReference type="ARBA" id="ARBA00022737"/>
    </source>
</evidence>
<keyword evidence="7" id="KW-0539">Nucleus</keyword>
<protein>
    <submittedName>
        <fullName evidence="10">ZN227-like protein</fullName>
    </submittedName>
</protein>
<dbReference type="PANTHER" id="PTHR24399">
    <property type="entry name" value="ZINC FINGER AND BTB DOMAIN-CONTAINING"/>
    <property type="match status" value="1"/>
</dbReference>
<keyword evidence="3" id="KW-0677">Repeat</keyword>
<dbReference type="Gene3D" id="3.30.160.60">
    <property type="entry name" value="Classic Zinc Finger"/>
    <property type="match status" value="4"/>
</dbReference>
<evidence type="ECO:0000256" key="6">
    <source>
        <dbReference type="ARBA" id="ARBA00023163"/>
    </source>
</evidence>
<accession>A0ABY7G616</accession>
<evidence type="ECO:0000256" key="1">
    <source>
        <dbReference type="ARBA" id="ARBA00004123"/>
    </source>
</evidence>
<evidence type="ECO:0000313" key="10">
    <source>
        <dbReference type="EMBL" id="WAR29870.1"/>
    </source>
</evidence>
<evidence type="ECO:0000256" key="2">
    <source>
        <dbReference type="ARBA" id="ARBA00022723"/>
    </source>
</evidence>
<comment type="subcellular location">
    <subcellularLocation>
        <location evidence="1">Nucleus</location>
    </subcellularLocation>
</comment>
<sequence>MRIHTGEKPYTCEVCDAHFSRKSHFKSHTGDKPYTCYACGDNFTRRYMLQNHIKRHTLNTRVMCEISCCILRMFSQRSKLQYHMNVLTTFKPQKCDSCGAAFSKQNHMQIHTGEKSYKCVMCDAAFSTR</sequence>
<dbReference type="SUPFAM" id="SSF57667">
    <property type="entry name" value="beta-beta-alpha zinc fingers"/>
    <property type="match status" value="3"/>
</dbReference>
<evidence type="ECO:0000256" key="7">
    <source>
        <dbReference type="ARBA" id="ARBA00023242"/>
    </source>
</evidence>
<keyword evidence="2" id="KW-0479">Metal-binding</keyword>
<dbReference type="Pfam" id="PF00096">
    <property type="entry name" value="zf-C2H2"/>
    <property type="match status" value="1"/>
</dbReference>
<reference evidence="10" key="1">
    <citation type="submission" date="2022-11" db="EMBL/GenBank/DDBJ databases">
        <title>Centuries of genome instability and evolution in soft-shell clam transmissible cancer (bioRxiv).</title>
        <authorList>
            <person name="Hart S.F.M."/>
            <person name="Yonemitsu M.A."/>
            <person name="Giersch R.M."/>
            <person name="Beal B.F."/>
            <person name="Arriagada G."/>
            <person name="Davis B.W."/>
            <person name="Ostrander E.A."/>
            <person name="Goff S.P."/>
            <person name="Metzger M.J."/>
        </authorList>
    </citation>
    <scope>NUCLEOTIDE SEQUENCE</scope>
    <source>
        <strain evidence="10">MELC-2E11</strain>
        <tissue evidence="10">Siphon/mantle</tissue>
    </source>
</reference>